<evidence type="ECO:0000256" key="5">
    <source>
        <dbReference type="ARBA" id="ARBA00022490"/>
    </source>
</evidence>
<keyword evidence="5" id="KW-0963">Cytoplasm</keyword>
<evidence type="ECO:0000256" key="13">
    <source>
        <dbReference type="ARBA" id="ARBA00025783"/>
    </source>
</evidence>
<evidence type="ECO:0000256" key="15">
    <source>
        <dbReference type="ARBA" id="ARBA00048740"/>
    </source>
</evidence>
<keyword evidence="9" id="KW-0949">S-adenosyl-L-methionine</keyword>
<feature type="compositionally biased region" description="Polar residues" evidence="23">
    <location>
        <begin position="523"/>
        <end position="555"/>
    </location>
</feature>
<dbReference type="PANTHER" id="PTHR14741:SF32">
    <property type="entry name" value="TRIMETHYLGUANOSINE SYNTHASE"/>
    <property type="match status" value="1"/>
</dbReference>
<comment type="subcellular location">
    <subcellularLocation>
        <location evidence="2">Cytoplasm</location>
    </subcellularLocation>
    <subcellularLocation>
        <location evidence="1">Nucleus</location>
        <location evidence="1">Cajal body</location>
    </subcellularLocation>
    <subcellularLocation>
        <location evidence="3">Nucleus</location>
        <location evidence="3">Nucleolus</location>
    </subcellularLocation>
</comment>
<feature type="compositionally biased region" description="Polar residues" evidence="23">
    <location>
        <begin position="293"/>
        <end position="304"/>
    </location>
</feature>
<dbReference type="GO" id="GO:0005737">
    <property type="term" value="C:cytoplasm"/>
    <property type="evidence" value="ECO:0007669"/>
    <property type="project" value="UniProtKB-SubCell"/>
</dbReference>
<accession>A0AAW2HNJ3</accession>
<evidence type="ECO:0000256" key="12">
    <source>
        <dbReference type="ARBA" id="ARBA00023242"/>
    </source>
</evidence>
<dbReference type="GO" id="GO:0015030">
    <property type="term" value="C:Cajal body"/>
    <property type="evidence" value="ECO:0007669"/>
    <property type="project" value="UniProtKB-SubCell"/>
</dbReference>
<evidence type="ECO:0000256" key="22">
    <source>
        <dbReference type="ARBA" id="ARBA00081504"/>
    </source>
</evidence>
<evidence type="ECO:0000256" key="10">
    <source>
        <dbReference type="ARBA" id="ARBA00023015"/>
    </source>
</evidence>
<dbReference type="SUPFAM" id="SSF53335">
    <property type="entry name" value="S-adenosyl-L-methionine-dependent methyltransferases"/>
    <property type="match status" value="1"/>
</dbReference>
<proteinExistence type="inferred from homology"/>
<feature type="compositionally biased region" description="Acidic residues" evidence="23">
    <location>
        <begin position="556"/>
        <end position="565"/>
    </location>
</feature>
<comment type="catalytic activity">
    <reaction evidence="16">
        <text>a 5'-end (N(2),N(7)-dimethyl 5'-triphosphoguanosine)-ribonucleoside in snRNA + S-adenosyl-L-methionine = a 5'-end (N(2),N(2),N(7)-trimethyl 5'-triphosphoguanosine)-ribonucleoside in snRNA + S-adenosyl-L-homocysteine + H(+)</text>
        <dbReference type="Rhea" id="RHEA:78479"/>
        <dbReference type="Rhea" id="RHEA-COMP:19087"/>
        <dbReference type="Rhea" id="RHEA-COMP:19089"/>
        <dbReference type="ChEBI" id="CHEBI:15378"/>
        <dbReference type="ChEBI" id="CHEBI:57856"/>
        <dbReference type="ChEBI" id="CHEBI:59789"/>
        <dbReference type="ChEBI" id="CHEBI:167623"/>
        <dbReference type="ChEBI" id="CHEBI:172880"/>
    </reaction>
    <physiologicalReaction direction="left-to-right" evidence="16">
        <dbReference type="Rhea" id="RHEA:78480"/>
    </physiologicalReaction>
</comment>
<dbReference type="InterPro" id="IPR029063">
    <property type="entry name" value="SAM-dependent_MTases_sf"/>
</dbReference>
<feature type="compositionally biased region" description="Basic residues" evidence="23">
    <location>
        <begin position="714"/>
        <end position="724"/>
    </location>
</feature>
<comment type="catalytic activity">
    <reaction evidence="14">
        <text>a 5'-end (N(2),N(7)-dimethyl 5'-triphosphoguanosine)-ribonucleoside in snoRNA + S-adenosyl-L-methionine = a 5'-end (N(2),N(2),N(7)-trimethyl 5'-triphosphoguanosine)-ribonucleoside in snoRNA + S-adenosyl-L-homocysteine + H(+)</text>
        <dbReference type="Rhea" id="RHEA:78507"/>
        <dbReference type="Rhea" id="RHEA-COMP:19088"/>
        <dbReference type="Rhea" id="RHEA-COMP:19090"/>
        <dbReference type="ChEBI" id="CHEBI:15378"/>
        <dbReference type="ChEBI" id="CHEBI:57856"/>
        <dbReference type="ChEBI" id="CHEBI:59789"/>
        <dbReference type="ChEBI" id="CHEBI:167623"/>
        <dbReference type="ChEBI" id="CHEBI:172880"/>
    </reaction>
    <physiologicalReaction direction="left-to-right" evidence="14">
        <dbReference type="Rhea" id="RHEA:78508"/>
    </physiologicalReaction>
</comment>
<evidence type="ECO:0000256" key="3">
    <source>
        <dbReference type="ARBA" id="ARBA00004604"/>
    </source>
</evidence>
<evidence type="ECO:0000256" key="23">
    <source>
        <dbReference type="SAM" id="MobiDB-lite"/>
    </source>
</evidence>
<comment type="catalytic activity">
    <reaction evidence="15">
        <text>a 5'-end (N(7)-methyl 5'-triphosphoguanosine)-ribonucleoside in snoRNA + S-adenosyl-L-methionine = a 5'-end (N(2),N(7)-dimethyl 5'-triphosphoguanosine)-ribonucleoside in snoRNA + S-adenosyl-L-homocysteine + H(+)</text>
        <dbReference type="Rhea" id="RHEA:78475"/>
        <dbReference type="Rhea" id="RHEA-COMP:19086"/>
        <dbReference type="Rhea" id="RHEA-COMP:19088"/>
        <dbReference type="ChEBI" id="CHEBI:15378"/>
        <dbReference type="ChEBI" id="CHEBI:57856"/>
        <dbReference type="ChEBI" id="CHEBI:59789"/>
        <dbReference type="ChEBI" id="CHEBI:156461"/>
        <dbReference type="ChEBI" id="CHEBI:172880"/>
    </reaction>
    <physiologicalReaction direction="left-to-right" evidence="15">
        <dbReference type="Rhea" id="RHEA:78476"/>
    </physiologicalReaction>
</comment>
<evidence type="ECO:0000256" key="6">
    <source>
        <dbReference type="ARBA" id="ARBA00022553"/>
    </source>
</evidence>
<comment type="caution">
    <text evidence="24">The sequence shown here is derived from an EMBL/GenBank/DDBJ whole genome shotgun (WGS) entry which is preliminary data.</text>
</comment>
<feature type="compositionally biased region" description="Basic and acidic residues" evidence="23">
    <location>
        <begin position="674"/>
        <end position="683"/>
    </location>
</feature>
<evidence type="ECO:0000256" key="16">
    <source>
        <dbReference type="ARBA" id="ARBA00048763"/>
    </source>
</evidence>
<keyword evidence="6" id="KW-0597">Phosphoprotein</keyword>
<feature type="region of interest" description="Disordered" evidence="23">
    <location>
        <begin position="522"/>
        <end position="565"/>
    </location>
</feature>
<dbReference type="GO" id="GO:0005730">
    <property type="term" value="C:nucleolus"/>
    <property type="evidence" value="ECO:0007669"/>
    <property type="project" value="UniProtKB-SubCell"/>
</dbReference>
<dbReference type="Pfam" id="PF09445">
    <property type="entry name" value="Methyltransf_15"/>
    <property type="match status" value="1"/>
</dbReference>
<dbReference type="EMBL" id="JARGDH010000004">
    <property type="protein sequence ID" value="KAL0271206.1"/>
    <property type="molecule type" value="Genomic_DNA"/>
</dbReference>
<evidence type="ECO:0000256" key="1">
    <source>
        <dbReference type="ARBA" id="ARBA00004408"/>
    </source>
</evidence>
<keyword evidence="12" id="KW-0539">Nucleus</keyword>
<dbReference type="PANTHER" id="PTHR14741">
    <property type="entry name" value="S-ADENOSYLMETHIONINE-DEPENDENT METHYLTRANSFERASE RELATED"/>
    <property type="match status" value="1"/>
</dbReference>
<evidence type="ECO:0000256" key="7">
    <source>
        <dbReference type="ARBA" id="ARBA00022603"/>
    </source>
</evidence>
<feature type="region of interest" description="Disordered" evidence="23">
    <location>
        <begin position="658"/>
        <end position="683"/>
    </location>
</feature>
<feature type="compositionally biased region" description="Basic and acidic residues" evidence="23">
    <location>
        <begin position="325"/>
        <end position="345"/>
    </location>
</feature>
<comment type="subunit">
    <text evidence="20">May form homooligomers. Interacts with CREBBP/CBP, EED/WAIT1, EP300/P300, NCOA6/PRIP, PPARBP/PBP and SMN.</text>
</comment>
<evidence type="ECO:0000256" key="20">
    <source>
        <dbReference type="ARBA" id="ARBA00064494"/>
    </source>
</evidence>
<evidence type="ECO:0000256" key="4">
    <source>
        <dbReference type="ARBA" id="ARBA00018517"/>
    </source>
</evidence>
<evidence type="ECO:0000256" key="21">
    <source>
        <dbReference type="ARBA" id="ARBA00079339"/>
    </source>
</evidence>
<evidence type="ECO:0000256" key="8">
    <source>
        <dbReference type="ARBA" id="ARBA00022679"/>
    </source>
</evidence>
<feature type="region of interest" description="Disordered" evidence="23">
    <location>
        <begin position="293"/>
        <end position="345"/>
    </location>
</feature>
<evidence type="ECO:0000256" key="17">
    <source>
        <dbReference type="ARBA" id="ARBA00049075"/>
    </source>
</evidence>
<keyword evidence="11" id="KW-0804">Transcription</keyword>
<keyword evidence="8" id="KW-0808">Transferase</keyword>
<reference evidence="24" key="1">
    <citation type="journal article" date="2024" name="Gigascience">
        <title>Chromosome-level genome of the poultry shaft louse Menopon gallinae provides insight into the host-switching and adaptive evolution of parasitic lice.</title>
        <authorList>
            <person name="Xu Y."/>
            <person name="Ma L."/>
            <person name="Liu S."/>
            <person name="Liang Y."/>
            <person name="Liu Q."/>
            <person name="He Z."/>
            <person name="Tian L."/>
            <person name="Duan Y."/>
            <person name="Cai W."/>
            <person name="Li H."/>
            <person name="Song F."/>
        </authorList>
    </citation>
    <scope>NUCLEOTIDE SEQUENCE</scope>
    <source>
        <strain evidence="24">Cailab_2023a</strain>
    </source>
</reference>
<evidence type="ECO:0000313" key="24">
    <source>
        <dbReference type="EMBL" id="KAL0271206.1"/>
    </source>
</evidence>
<evidence type="ECO:0000256" key="9">
    <source>
        <dbReference type="ARBA" id="ARBA00022691"/>
    </source>
</evidence>
<evidence type="ECO:0000256" key="19">
    <source>
        <dbReference type="ARBA" id="ARBA00057179"/>
    </source>
</evidence>
<feature type="region of interest" description="Disordered" evidence="23">
    <location>
        <begin position="702"/>
        <end position="724"/>
    </location>
</feature>
<name>A0AAW2HNJ3_9NEOP</name>
<dbReference type="CDD" id="cd02440">
    <property type="entry name" value="AdoMet_MTases"/>
    <property type="match status" value="1"/>
</dbReference>
<sequence>MPLLINNLEIGPVRSVPRFRSFSEMEGIWEPLAELELNLYGNKYPVHCLCSRAFIRSKAEVDNWGEVKDTENCEQVTSEPVKSFHDSDAQFLENTHTKKQEAEIVSCYCSASHYSTDDYESVMQSTSEQCQSNTNKEHSILYPLQNSDSGADLSENFIDKPCNVTEESLSTMNENCAIFKSKLDIAWEKYWSANGENIIWKSWIEKYGAYINPNYLEQNNLTEIFDMETDDIGKQEINPCCEGEKVSSFESSRNDTECEAMKISSETKECLTNENSDRIPDLKISACSSCNNLSEGKDASNPNIDSFEINAEDRGRGNSFGSVKSYEKDRLSNADEEPGKSYEHERVRSRCSNTNLSVKSMANTTVTTDSMTNVTKITLSSLDLSCECESVRSSSLSSTCTDDSSEITSNSSSSSKEEMCTEADAWWRKLWKEHYEEQFSSSYELFAEDFKRKNQETSNDETVHIVKNANESTGGSQQSLPKSVDKKKKNVLNSQLYLNSVSHVLHRLESTCLAYEKEERECGQTSSKNTVQEWDTEEMASNRSPLESGKRQLNPSDDDMEESEDDLNIENRLTKRFTQKKSCQRELVDKQGKKLDNIKQAMNLMGYSFRLNSDVLKSGYVTFRKKNIRGQNRKLKLLDMKPATHIFFDDDGNELCESKHNESIDTPESVEDESSSKAESEGISRLKQSFIEKESLGYEAHSSSVDEEIDESKKQKKKRKRQRKCNNMPFEVEENKNLIKYWIKRYQLFSRFDLGIKLDAESWYSATPEKVAMHHAERCRCDVIIDAFCGAGGNSIQFAFTCERVIAIDIDPEKIALAKNNARVYGVEDRIEFIVGDFTKLAVKLQADVVFLSPPWGGPEYSVLDVYNLENIMPPLGGQKLFNLATKITPEVAYFLPKNTNSTELAILPGPGGEVEIEQNFLGRKLTSVTAYFGELIRDPDDRSVDLA</sequence>
<dbReference type="GO" id="GO:0071164">
    <property type="term" value="F:RNA cap trimethylguanosine synthase activity"/>
    <property type="evidence" value="ECO:0007669"/>
    <property type="project" value="TreeGrafter"/>
</dbReference>
<dbReference type="Gene3D" id="3.40.50.150">
    <property type="entry name" value="Vaccinia Virus protein VP39"/>
    <property type="match status" value="1"/>
</dbReference>
<gene>
    <name evidence="24" type="ORF">PYX00_008376</name>
</gene>
<evidence type="ECO:0000256" key="14">
    <source>
        <dbReference type="ARBA" id="ARBA00047418"/>
    </source>
</evidence>
<protein>
    <recommendedName>
        <fullName evidence="4">Trimethylguanosine synthase</fullName>
    </recommendedName>
    <alternativeName>
        <fullName evidence="18">Cap-specific guanine-N(2) methyltransferase</fullName>
    </alternativeName>
    <alternativeName>
        <fullName evidence="21">Nuclear receptor coactivator 6-interacting protein</fullName>
    </alternativeName>
    <alternativeName>
        <fullName evidence="22">PRIP-interacting protein with methyltransferase motif</fullName>
    </alternativeName>
</protein>
<keyword evidence="10" id="KW-0805">Transcription regulation</keyword>
<evidence type="ECO:0000256" key="18">
    <source>
        <dbReference type="ARBA" id="ARBA00049790"/>
    </source>
</evidence>
<dbReference type="AlphaFoldDB" id="A0AAW2HNJ3"/>
<comment type="similarity">
    <text evidence="13">Belongs to the methyltransferase superfamily. Trimethylguanosine synthase family.</text>
</comment>
<keyword evidence="7" id="KW-0489">Methyltransferase</keyword>
<dbReference type="FunFam" id="3.40.50.150:FF:000066">
    <property type="entry name" value="Trimethylguanosine synthase 1"/>
    <property type="match status" value="1"/>
</dbReference>
<evidence type="ECO:0000256" key="11">
    <source>
        <dbReference type="ARBA" id="ARBA00023163"/>
    </source>
</evidence>
<comment type="catalytic activity">
    <reaction evidence="17">
        <text>a 5'-end (N(7)-methyl 5'-triphosphoguanosine)-ribonucleoside in snRNA + S-adenosyl-L-methionine = a 5'-end (N(2),N(7)-dimethyl 5'-triphosphoguanosine)-ribonucleoside in snRNA + S-adenosyl-L-homocysteine + H(+)</text>
        <dbReference type="Rhea" id="RHEA:78471"/>
        <dbReference type="Rhea" id="RHEA-COMP:19085"/>
        <dbReference type="Rhea" id="RHEA-COMP:19087"/>
        <dbReference type="ChEBI" id="CHEBI:15378"/>
        <dbReference type="ChEBI" id="CHEBI:57856"/>
        <dbReference type="ChEBI" id="CHEBI:59789"/>
        <dbReference type="ChEBI" id="CHEBI:156461"/>
        <dbReference type="ChEBI" id="CHEBI:172880"/>
    </reaction>
    <physiologicalReaction direction="left-to-right" evidence="17">
        <dbReference type="Rhea" id="RHEA:78472"/>
    </physiologicalReaction>
</comment>
<organism evidence="24">
    <name type="scientific">Menopon gallinae</name>
    <name type="common">poultry shaft louse</name>
    <dbReference type="NCBI Taxonomy" id="328185"/>
    <lineage>
        <taxon>Eukaryota</taxon>
        <taxon>Metazoa</taxon>
        <taxon>Ecdysozoa</taxon>
        <taxon>Arthropoda</taxon>
        <taxon>Hexapoda</taxon>
        <taxon>Insecta</taxon>
        <taxon>Pterygota</taxon>
        <taxon>Neoptera</taxon>
        <taxon>Paraneoptera</taxon>
        <taxon>Psocodea</taxon>
        <taxon>Troctomorpha</taxon>
        <taxon>Phthiraptera</taxon>
        <taxon>Amblycera</taxon>
        <taxon>Menoponidae</taxon>
        <taxon>Menopon</taxon>
    </lineage>
</organism>
<comment type="function">
    <text evidence="19">Catalyzes the 2 serial methylation steps for the conversion of the 7-monomethylguanosine (m(7)G) caps of snRNAs and snoRNAs to a 2,2,7-trimethylguanosine (m(2,2,7)G) cap structure. The enzyme is specific for guanine, and N7 methylation must precede N2 methylation. Hypermethylation of the m7G cap of U snRNAs leads to their concentration in nuclear foci, their colocalization with coilin and the formation of canonical Cajal bodies (CBs). Plays a role in transcriptional regulation.</text>
</comment>
<dbReference type="InterPro" id="IPR019012">
    <property type="entry name" value="RNA_cap_Gua-N2-MeTrfase"/>
</dbReference>
<evidence type="ECO:0000256" key="2">
    <source>
        <dbReference type="ARBA" id="ARBA00004496"/>
    </source>
</evidence>